<reference evidence="1" key="1">
    <citation type="submission" date="2022-12" db="EMBL/GenBank/DDBJ databases">
        <title>Reference genome sequencing for broad-spectrum identification of bacterial and archaeal isolates by mass spectrometry.</title>
        <authorList>
            <person name="Sekiguchi Y."/>
            <person name="Tourlousse D.M."/>
        </authorList>
    </citation>
    <scope>NUCLEOTIDE SEQUENCE</scope>
    <source>
        <strain evidence="1">10succ1</strain>
    </source>
</reference>
<name>A0A9W6LLS3_9FUSO</name>
<dbReference type="InterPro" id="IPR043519">
    <property type="entry name" value="NT_sf"/>
</dbReference>
<keyword evidence="2" id="KW-1185">Reference proteome</keyword>
<dbReference type="RefSeq" id="WP_281833181.1">
    <property type="nucleotide sequence ID" value="NZ_BSDY01000002.1"/>
</dbReference>
<accession>A0A9W6LLS3</accession>
<gene>
    <name evidence="1" type="ORF">PM10SUCC1_04770</name>
</gene>
<dbReference type="SUPFAM" id="SSF81301">
    <property type="entry name" value="Nucleotidyltransferase"/>
    <property type="match status" value="1"/>
</dbReference>
<evidence type="ECO:0008006" key="3">
    <source>
        <dbReference type="Google" id="ProtNLM"/>
    </source>
</evidence>
<sequence length="162" mass="18561">MGDRLRDVLKRVAKLLNNGGITWAVGASVMLNHYGLVEETGDIDIMVSMEDIQRLDSILSKLGERVVGVPDETYKTKYFYEYMIDGVEVDVMAGLCVHREGRDHSFPFNRDSIGEWMEVDGVEVPLAKLEEWYEIYKVLPGRERKAEAIGKYLDSHHPRRKS</sequence>
<evidence type="ECO:0000313" key="1">
    <source>
        <dbReference type="EMBL" id="GLI54962.1"/>
    </source>
</evidence>
<comment type="caution">
    <text evidence="1">The sequence shown here is derived from an EMBL/GenBank/DDBJ whole genome shotgun (WGS) entry which is preliminary data.</text>
</comment>
<organism evidence="1 2">
    <name type="scientific">Propionigenium maris DSM 9537</name>
    <dbReference type="NCBI Taxonomy" id="1123000"/>
    <lineage>
        <taxon>Bacteria</taxon>
        <taxon>Fusobacteriati</taxon>
        <taxon>Fusobacteriota</taxon>
        <taxon>Fusobacteriia</taxon>
        <taxon>Fusobacteriales</taxon>
        <taxon>Fusobacteriaceae</taxon>
        <taxon>Propionigenium</taxon>
    </lineage>
</organism>
<dbReference type="EMBL" id="BSDY01000002">
    <property type="protein sequence ID" value="GLI54962.1"/>
    <property type="molecule type" value="Genomic_DNA"/>
</dbReference>
<dbReference type="Gene3D" id="3.30.460.40">
    <property type="match status" value="1"/>
</dbReference>
<dbReference type="Proteomes" id="UP001144471">
    <property type="component" value="Unassembled WGS sequence"/>
</dbReference>
<protein>
    <recommendedName>
        <fullName evidence="3">Nucleotidyltransferase</fullName>
    </recommendedName>
</protein>
<dbReference type="AlphaFoldDB" id="A0A9W6LLS3"/>
<evidence type="ECO:0000313" key="2">
    <source>
        <dbReference type="Proteomes" id="UP001144471"/>
    </source>
</evidence>
<proteinExistence type="predicted"/>